<reference evidence="2" key="1">
    <citation type="submission" date="2020-05" db="EMBL/GenBank/DDBJ databases">
        <title>WGS assembly of Panicum virgatum.</title>
        <authorList>
            <person name="Lovell J.T."/>
            <person name="Jenkins J."/>
            <person name="Shu S."/>
            <person name="Juenger T.E."/>
            <person name="Schmutz J."/>
        </authorList>
    </citation>
    <scope>NUCLEOTIDE SEQUENCE</scope>
    <source>
        <strain evidence="2">AP13</strain>
    </source>
</reference>
<feature type="region of interest" description="Disordered" evidence="1">
    <location>
        <begin position="85"/>
        <end position="116"/>
    </location>
</feature>
<sequence>MLMLVQQLKATRKLKARKKQAHEVLGKNGPRLTRHGVTIHCKHCSEAGHNSARCSLKRRGFTTEDAKALVARTQATLEKEAQEQAMRATADQVPSEQVTENEIPNPLNISSTQPPPFEDLTQASTTVLSQMLGEETLESSLSQPQGPLPDPTFILSNQLVERPIPLTTSTVAGRTALAKKRKATTSVKTAAKKT</sequence>
<feature type="compositionally biased region" description="Polar residues" evidence="1">
    <location>
        <begin position="92"/>
        <end position="112"/>
    </location>
</feature>
<keyword evidence="3" id="KW-1185">Reference proteome</keyword>
<gene>
    <name evidence="2" type="ORF">PVAP13_2KG472905</name>
</gene>
<feature type="non-terminal residue" evidence="2">
    <location>
        <position position="194"/>
    </location>
</feature>
<evidence type="ECO:0000313" key="2">
    <source>
        <dbReference type="EMBL" id="KAG2645987.1"/>
    </source>
</evidence>
<comment type="caution">
    <text evidence="2">The sequence shown here is derived from an EMBL/GenBank/DDBJ whole genome shotgun (WGS) entry which is preliminary data.</text>
</comment>
<evidence type="ECO:0000256" key="1">
    <source>
        <dbReference type="SAM" id="MobiDB-lite"/>
    </source>
</evidence>
<name>A0A8T0WIQ0_PANVG</name>
<evidence type="ECO:0000313" key="3">
    <source>
        <dbReference type="Proteomes" id="UP000823388"/>
    </source>
</evidence>
<dbReference type="Proteomes" id="UP000823388">
    <property type="component" value="Chromosome 2K"/>
</dbReference>
<organism evidence="2 3">
    <name type="scientific">Panicum virgatum</name>
    <name type="common">Blackwell switchgrass</name>
    <dbReference type="NCBI Taxonomy" id="38727"/>
    <lineage>
        <taxon>Eukaryota</taxon>
        <taxon>Viridiplantae</taxon>
        <taxon>Streptophyta</taxon>
        <taxon>Embryophyta</taxon>
        <taxon>Tracheophyta</taxon>
        <taxon>Spermatophyta</taxon>
        <taxon>Magnoliopsida</taxon>
        <taxon>Liliopsida</taxon>
        <taxon>Poales</taxon>
        <taxon>Poaceae</taxon>
        <taxon>PACMAD clade</taxon>
        <taxon>Panicoideae</taxon>
        <taxon>Panicodae</taxon>
        <taxon>Paniceae</taxon>
        <taxon>Panicinae</taxon>
        <taxon>Panicum</taxon>
        <taxon>Panicum sect. Hiantes</taxon>
    </lineage>
</organism>
<accession>A0A8T0WIQ0</accession>
<protein>
    <submittedName>
        <fullName evidence="2">Uncharacterized protein</fullName>
    </submittedName>
</protein>
<proteinExistence type="predicted"/>
<dbReference type="EMBL" id="CM029039">
    <property type="protein sequence ID" value="KAG2645987.1"/>
    <property type="molecule type" value="Genomic_DNA"/>
</dbReference>
<dbReference type="AlphaFoldDB" id="A0A8T0WIQ0"/>